<dbReference type="RefSeq" id="WP_146405690.1">
    <property type="nucleotide sequence ID" value="NZ_SJPU01000001.1"/>
</dbReference>
<name>A0A5C6C3M5_9BACT</name>
<dbReference type="AlphaFoldDB" id="A0A5C6C3M5"/>
<evidence type="ECO:0000313" key="3">
    <source>
        <dbReference type="Proteomes" id="UP000319908"/>
    </source>
</evidence>
<sequence>MLRSLFLAVGIMLIVIGVESMFIDSANLHAAAGLKDADPAHNGSTPAASMKSWQPGEKFPFAMLAGGAIVVVYSNTLPKRFARG</sequence>
<proteinExistence type="predicted"/>
<protein>
    <submittedName>
        <fullName evidence="2">Uncharacterized protein</fullName>
    </submittedName>
</protein>
<dbReference type="OrthoDB" id="280018at2"/>
<comment type="caution">
    <text evidence="2">The sequence shown here is derived from an EMBL/GenBank/DDBJ whole genome shotgun (WGS) entry which is preliminary data.</text>
</comment>
<keyword evidence="3" id="KW-1185">Reference proteome</keyword>
<evidence type="ECO:0000313" key="2">
    <source>
        <dbReference type="EMBL" id="TWU18685.1"/>
    </source>
</evidence>
<keyword evidence="1" id="KW-0472">Membrane</keyword>
<accession>A0A5C6C3M5</accession>
<organism evidence="2 3">
    <name type="scientific">Allorhodopirellula heiligendammensis</name>
    <dbReference type="NCBI Taxonomy" id="2714739"/>
    <lineage>
        <taxon>Bacteria</taxon>
        <taxon>Pseudomonadati</taxon>
        <taxon>Planctomycetota</taxon>
        <taxon>Planctomycetia</taxon>
        <taxon>Pirellulales</taxon>
        <taxon>Pirellulaceae</taxon>
        <taxon>Allorhodopirellula</taxon>
    </lineage>
</organism>
<reference evidence="2 3" key="1">
    <citation type="journal article" date="2020" name="Antonie Van Leeuwenhoek">
        <title>Rhodopirellula heiligendammensis sp. nov., Rhodopirellula pilleata sp. nov., and Rhodopirellula solitaria sp. nov. isolated from natural or artificial marine surfaces in Northern Germany and California, USA, and emended description of the genus Rhodopirellula.</title>
        <authorList>
            <person name="Kallscheuer N."/>
            <person name="Wiegand S."/>
            <person name="Jogler M."/>
            <person name="Boedeker C."/>
            <person name="Peeters S.H."/>
            <person name="Rast P."/>
            <person name="Heuer A."/>
            <person name="Jetten M.S.M."/>
            <person name="Rohde M."/>
            <person name="Jogler C."/>
        </authorList>
    </citation>
    <scope>NUCLEOTIDE SEQUENCE [LARGE SCALE GENOMIC DNA]</scope>
    <source>
        <strain evidence="2 3">Poly21</strain>
    </source>
</reference>
<gene>
    <name evidence="2" type="ORF">Poly21_08500</name>
</gene>
<evidence type="ECO:0000256" key="1">
    <source>
        <dbReference type="SAM" id="Phobius"/>
    </source>
</evidence>
<dbReference type="EMBL" id="SJPU01000001">
    <property type="protein sequence ID" value="TWU18685.1"/>
    <property type="molecule type" value="Genomic_DNA"/>
</dbReference>
<dbReference type="Proteomes" id="UP000319908">
    <property type="component" value="Unassembled WGS sequence"/>
</dbReference>
<keyword evidence="1" id="KW-1133">Transmembrane helix</keyword>
<keyword evidence="1" id="KW-0812">Transmembrane</keyword>
<feature type="transmembrane region" description="Helical" evidence="1">
    <location>
        <begin position="59"/>
        <end position="77"/>
    </location>
</feature>